<proteinExistence type="predicted"/>
<name>A0A9P2WQZ7_THEFU</name>
<reference evidence="1 2" key="1">
    <citation type="journal article" date="2013" name="Genome Announc.">
        <title>Draft Genome Sequence of the Lignocellulose Decomposer Thermobifida fusca Strain TM51.</title>
        <authorList>
            <person name="Toth A."/>
            <person name="Barna T."/>
            <person name="Nagy I."/>
            <person name="Horvath B."/>
            <person name="Nagy I."/>
            <person name="Tancsics A."/>
            <person name="Kriszt B."/>
            <person name="Baka E."/>
            <person name="Fekete C."/>
            <person name="Kukolya J."/>
        </authorList>
    </citation>
    <scope>NUCLEOTIDE SEQUENCE [LARGE SCALE GENOMIC DNA]</scope>
    <source>
        <strain evidence="1 2">TM51</strain>
    </source>
</reference>
<dbReference type="EMBL" id="AOSG01000042">
    <property type="protein sequence ID" value="EOR71311.1"/>
    <property type="molecule type" value="Genomic_DNA"/>
</dbReference>
<dbReference type="AlphaFoldDB" id="A0A9P2WQZ7"/>
<gene>
    <name evidence="1" type="ORF">TM51_08261</name>
</gene>
<organism evidence="1 2">
    <name type="scientific">Thermobifida fusca TM51</name>
    <dbReference type="NCBI Taxonomy" id="1169414"/>
    <lineage>
        <taxon>Bacteria</taxon>
        <taxon>Bacillati</taxon>
        <taxon>Actinomycetota</taxon>
        <taxon>Actinomycetes</taxon>
        <taxon>Streptosporangiales</taxon>
        <taxon>Nocardiopsidaceae</taxon>
        <taxon>Thermobifida</taxon>
    </lineage>
</organism>
<evidence type="ECO:0000313" key="1">
    <source>
        <dbReference type="EMBL" id="EOR71311.1"/>
    </source>
</evidence>
<keyword evidence="2" id="KW-1185">Reference proteome</keyword>
<evidence type="ECO:0000313" key="2">
    <source>
        <dbReference type="Proteomes" id="UP000014184"/>
    </source>
</evidence>
<comment type="caution">
    <text evidence="1">The sequence shown here is derived from an EMBL/GenBank/DDBJ whole genome shotgun (WGS) entry which is preliminary data.</text>
</comment>
<accession>A0A9P2WQZ7</accession>
<protein>
    <submittedName>
        <fullName evidence="1">CRISPR-associated protein Cas1</fullName>
    </submittedName>
</protein>
<dbReference type="Proteomes" id="UP000014184">
    <property type="component" value="Unassembled WGS sequence"/>
</dbReference>
<feature type="non-terminal residue" evidence="1">
    <location>
        <position position="55"/>
    </location>
</feature>
<sequence length="55" mass="5447">MRRDANAITAEDGEGTTHIPSATIGVLSLESCAPTGAAEGACAAAHPHVRGALYG</sequence>